<organism evidence="2 3">
    <name type="scientific">Streptomyces misionensis</name>
    <dbReference type="NCBI Taxonomy" id="67331"/>
    <lineage>
        <taxon>Bacteria</taxon>
        <taxon>Bacillati</taxon>
        <taxon>Actinomycetota</taxon>
        <taxon>Actinomycetes</taxon>
        <taxon>Kitasatosporales</taxon>
        <taxon>Streptomycetaceae</taxon>
        <taxon>Streptomyces</taxon>
    </lineage>
</organism>
<dbReference type="GeneID" id="95513997"/>
<dbReference type="Proteomes" id="UP000182375">
    <property type="component" value="Unassembled WGS sequence"/>
</dbReference>
<dbReference type="EMBL" id="FNTD01000004">
    <property type="protein sequence ID" value="SED47455.1"/>
    <property type="molecule type" value="Genomic_DNA"/>
</dbReference>
<evidence type="ECO:0000313" key="3">
    <source>
        <dbReference type="Proteomes" id="UP000182375"/>
    </source>
</evidence>
<accession>A0A1H5AZ33</accession>
<gene>
    <name evidence="2" type="ORF">SAMN04490357_4908</name>
</gene>
<dbReference type="AlphaFoldDB" id="A0A1H5AZ33"/>
<evidence type="ECO:0000313" key="2">
    <source>
        <dbReference type="EMBL" id="SED47455.1"/>
    </source>
</evidence>
<name>A0A1H5AZ33_9ACTN</name>
<protein>
    <submittedName>
        <fullName evidence="2">Uncharacterized protein</fullName>
    </submittedName>
</protein>
<feature type="region of interest" description="Disordered" evidence="1">
    <location>
        <begin position="21"/>
        <end position="44"/>
    </location>
</feature>
<evidence type="ECO:0000256" key="1">
    <source>
        <dbReference type="SAM" id="MobiDB-lite"/>
    </source>
</evidence>
<reference evidence="2 3" key="1">
    <citation type="submission" date="2016-10" db="EMBL/GenBank/DDBJ databases">
        <authorList>
            <person name="de Groot N.N."/>
        </authorList>
    </citation>
    <scope>NUCLEOTIDE SEQUENCE [LARGE SCALE GENOMIC DNA]</scope>
    <source>
        <strain evidence="2 3">DSM 40306</strain>
    </source>
</reference>
<dbReference type="RefSeq" id="WP_070026159.1">
    <property type="nucleotide sequence ID" value="NZ_FNTD01000004.1"/>
</dbReference>
<proteinExistence type="predicted"/>
<sequence>MVRNHGIIATGGSQVAGNAVASGSNAKAEVQGGGPVQSAGDRQYTPEEIGGLLTRLIEELGRSAHPERADLIEAAQDARDELGSAAPRVGKLKLISRALVDAVPGVTALASLAATIEEAIRAL</sequence>